<keyword evidence="4" id="KW-0472">Membrane</keyword>
<keyword evidence="4" id="KW-0812">Transmembrane</keyword>
<protein>
    <submittedName>
        <fullName evidence="8">Acylcarnitine hydrolase</fullName>
    </submittedName>
</protein>
<dbReference type="RefSeq" id="XP_017775740.1">
    <property type="nucleotide sequence ID" value="XM_017920251.1"/>
</dbReference>
<feature type="transmembrane region" description="Helical" evidence="4">
    <location>
        <begin position="567"/>
        <end position="589"/>
    </location>
</feature>
<evidence type="ECO:0000256" key="4">
    <source>
        <dbReference type="SAM" id="Phobius"/>
    </source>
</evidence>
<proteinExistence type="inferred from homology"/>
<keyword evidence="4" id="KW-1133">Transmembrane helix</keyword>
<comment type="similarity">
    <text evidence="1">Belongs to the type-B carboxylesterase/lipase family.</text>
</comment>
<dbReference type="Gene3D" id="3.40.50.1820">
    <property type="entry name" value="alpha/beta hydrolase"/>
    <property type="match status" value="1"/>
</dbReference>
<gene>
    <name evidence="8" type="primary">LOC108562061</name>
</gene>
<accession>A0ABM1MME0</accession>
<dbReference type="PROSITE" id="PS00941">
    <property type="entry name" value="CARBOXYLESTERASE_B_2"/>
    <property type="match status" value="1"/>
</dbReference>
<evidence type="ECO:0000256" key="1">
    <source>
        <dbReference type="ARBA" id="ARBA00005964"/>
    </source>
</evidence>
<dbReference type="InterPro" id="IPR002018">
    <property type="entry name" value="CarbesteraseB"/>
</dbReference>
<dbReference type="InterPro" id="IPR051093">
    <property type="entry name" value="Neuroligin/BSAL"/>
</dbReference>
<feature type="domain" description="Carboxylesterase type B" evidence="6">
    <location>
        <begin position="27"/>
        <end position="515"/>
    </location>
</feature>
<organism evidence="7 8">
    <name type="scientific">Nicrophorus vespilloides</name>
    <name type="common">Boreal carrion beetle</name>
    <dbReference type="NCBI Taxonomy" id="110193"/>
    <lineage>
        <taxon>Eukaryota</taxon>
        <taxon>Metazoa</taxon>
        <taxon>Ecdysozoa</taxon>
        <taxon>Arthropoda</taxon>
        <taxon>Hexapoda</taxon>
        <taxon>Insecta</taxon>
        <taxon>Pterygota</taxon>
        <taxon>Neoptera</taxon>
        <taxon>Endopterygota</taxon>
        <taxon>Coleoptera</taxon>
        <taxon>Polyphaga</taxon>
        <taxon>Staphyliniformia</taxon>
        <taxon>Silphidae</taxon>
        <taxon>Nicrophorinae</taxon>
        <taxon>Nicrophorus</taxon>
    </lineage>
</organism>
<keyword evidence="2 5" id="KW-0732">Signal</keyword>
<sequence length="604" mass="69001">MIFHVIYVFLTLAVSSLRSQSGRDRRPSISIPQGSVVGTKLYGDSGKVSFAYYGIPYATPPIGPLRFQPPQKHRGWNGTLQAYQYAPRCPQLSSMDNYNEDCLYLNVWIPENAQRYGSVPVLIIFEGFEYAKSNKIPIPGQNLAMEGIVVVTVNYRLNVFGFICIGTADLRGNLGLMDQYLAMVWVKENIPHFGGDSDKVTLFGHLSGGASVVYHMISPRTSGLFQKAILSSGSVLSPWHAPTTNFHASQKVIKNLGCDSYTELLQCLRTKSTQDILKAYEEYIESGYAPESFMPVVDTFLPASDQYLPIEPSRAFKEGTYIQVPLLTGISKPVADPQFSQWMELASQGSMNLQQFMEQLKIPEILRRYQFINKEEIAELLKWRYVMPAQQDARSLLEQLKTLDFEAKIQGPEISQLKELSETYSQPIYAYFIDEVGFVLNATDSSFTTDLLLLFGPFLLNQLGRRRFTSNETKFSTHLKQLWTNFIIFGNPTPNNHKIWRTYSHNDYYVEEFNEFLNKWTNNSIEKYRKISFWTELLPKMKMLSDLNSKPKEFHYSPDPAAGFKHAMYTLVGLVIALLALLLICIVLLKKRNRQNERHLHMGY</sequence>
<name>A0ABM1MME0_NICVS</name>
<evidence type="ECO:0000259" key="6">
    <source>
        <dbReference type="Pfam" id="PF00135"/>
    </source>
</evidence>
<evidence type="ECO:0000256" key="3">
    <source>
        <dbReference type="ARBA" id="ARBA00023180"/>
    </source>
</evidence>
<dbReference type="Pfam" id="PF00135">
    <property type="entry name" value="COesterase"/>
    <property type="match status" value="1"/>
</dbReference>
<reference evidence="8" key="1">
    <citation type="submission" date="2025-08" db="UniProtKB">
        <authorList>
            <consortium name="RefSeq"/>
        </authorList>
    </citation>
    <scope>IDENTIFICATION</scope>
    <source>
        <tissue evidence="8">Whole Larva</tissue>
    </source>
</reference>
<evidence type="ECO:0000313" key="8">
    <source>
        <dbReference type="RefSeq" id="XP_017775740.1"/>
    </source>
</evidence>
<dbReference type="Proteomes" id="UP000695000">
    <property type="component" value="Unplaced"/>
</dbReference>
<dbReference type="InterPro" id="IPR019819">
    <property type="entry name" value="Carboxylesterase_B_CS"/>
</dbReference>
<feature type="signal peptide" evidence="5">
    <location>
        <begin position="1"/>
        <end position="19"/>
    </location>
</feature>
<evidence type="ECO:0000256" key="2">
    <source>
        <dbReference type="ARBA" id="ARBA00022729"/>
    </source>
</evidence>
<dbReference type="SUPFAM" id="SSF53474">
    <property type="entry name" value="alpha/beta-Hydrolases"/>
    <property type="match status" value="1"/>
</dbReference>
<dbReference type="GeneID" id="108562061"/>
<keyword evidence="8" id="KW-0378">Hydrolase</keyword>
<feature type="chain" id="PRO_5045153751" evidence="5">
    <location>
        <begin position="20"/>
        <end position="604"/>
    </location>
</feature>
<evidence type="ECO:0000256" key="5">
    <source>
        <dbReference type="SAM" id="SignalP"/>
    </source>
</evidence>
<keyword evidence="3" id="KW-0325">Glycoprotein</keyword>
<keyword evidence="7" id="KW-1185">Reference proteome</keyword>
<dbReference type="GO" id="GO:0016787">
    <property type="term" value="F:hydrolase activity"/>
    <property type="evidence" value="ECO:0007669"/>
    <property type="project" value="UniProtKB-KW"/>
</dbReference>
<dbReference type="PANTHER" id="PTHR43903">
    <property type="entry name" value="NEUROLIGIN"/>
    <property type="match status" value="1"/>
</dbReference>
<dbReference type="InterPro" id="IPR029058">
    <property type="entry name" value="AB_hydrolase_fold"/>
</dbReference>
<evidence type="ECO:0000313" key="7">
    <source>
        <dbReference type="Proteomes" id="UP000695000"/>
    </source>
</evidence>